<dbReference type="GO" id="GO:0043161">
    <property type="term" value="P:proteasome-mediated ubiquitin-dependent protein catabolic process"/>
    <property type="evidence" value="ECO:0007669"/>
    <property type="project" value="TreeGrafter"/>
</dbReference>
<dbReference type="Gene3D" id="3.40.50.410">
    <property type="entry name" value="von Willebrand factor, type A domain"/>
    <property type="match status" value="1"/>
</dbReference>
<evidence type="ECO:0000313" key="7">
    <source>
        <dbReference type="Proteomes" id="UP000274131"/>
    </source>
</evidence>
<dbReference type="InterPro" id="IPR002035">
    <property type="entry name" value="VWF_A"/>
</dbReference>
<dbReference type="InterPro" id="IPR027040">
    <property type="entry name" value="PSMD4"/>
</dbReference>
<evidence type="ECO:0000313" key="8">
    <source>
        <dbReference type="WBParaSite" id="EVEC_0000697201-mRNA-1"/>
    </source>
</evidence>
<evidence type="ECO:0000256" key="3">
    <source>
        <dbReference type="ARBA" id="ARBA00022942"/>
    </source>
</evidence>
<feature type="region of interest" description="Disordered" evidence="4">
    <location>
        <begin position="378"/>
        <end position="400"/>
    </location>
</feature>
<protein>
    <recommendedName>
        <fullName evidence="2">26S proteasome non-ATPase regulatory subunit 4</fullName>
    </recommendedName>
</protein>
<dbReference type="WBParaSite" id="EVEC_0000697201-mRNA-1">
    <property type="protein sequence ID" value="EVEC_0000697201-mRNA-1"/>
    <property type="gene ID" value="EVEC_0000697201"/>
</dbReference>
<dbReference type="InterPro" id="IPR003903">
    <property type="entry name" value="UIM_dom"/>
</dbReference>
<dbReference type="AlphaFoldDB" id="A0A0N4V968"/>
<evidence type="ECO:0000259" key="5">
    <source>
        <dbReference type="Pfam" id="PF13519"/>
    </source>
</evidence>
<dbReference type="PANTHER" id="PTHR10223:SF0">
    <property type="entry name" value="26S PROTEASOME NON-ATPASE REGULATORY SUBUNIT 4"/>
    <property type="match status" value="1"/>
</dbReference>
<keyword evidence="7" id="KW-1185">Reference proteome</keyword>
<dbReference type="PANTHER" id="PTHR10223">
    <property type="entry name" value="26S PROTEASOME NON-ATPASE REGULATORY SUBUNIT 4"/>
    <property type="match status" value="1"/>
</dbReference>
<dbReference type="SUPFAM" id="SSF53300">
    <property type="entry name" value="vWA-like"/>
    <property type="match status" value="1"/>
</dbReference>
<feature type="region of interest" description="Disordered" evidence="4">
    <location>
        <begin position="234"/>
        <end position="259"/>
    </location>
</feature>
<dbReference type="Gene3D" id="6.10.250.380">
    <property type="match status" value="1"/>
</dbReference>
<accession>A0A0N4V968</accession>
<dbReference type="EMBL" id="UXUI01008531">
    <property type="protein sequence ID" value="VDD91739.1"/>
    <property type="molecule type" value="Genomic_DNA"/>
</dbReference>
<dbReference type="GO" id="GO:0005634">
    <property type="term" value="C:nucleus"/>
    <property type="evidence" value="ECO:0007669"/>
    <property type="project" value="TreeGrafter"/>
</dbReference>
<dbReference type="Proteomes" id="UP000274131">
    <property type="component" value="Unassembled WGS sequence"/>
</dbReference>
<gene>
    <name evidence="6" type="ORF">EVEC_LOCUS6490</name>
</gene>
<proteinExistence type="inferred from homology"/>
<evidence type="ECO:0000256" key="4">
    <source>
        <dbReference type="SAM" id="MobiDB-lite"/>
    </source>
</evidence>
<feature type="domain" description="VWFA" evidence="5">
    <location>
        <begin position="11"/>
        <end position="116"/>
    </location>
</feature>
<evidence type="ECO:0000256" key="1">
    <source>
        <dbReference type="ARBA" id="ARBA00005574"/>
    </source>
</evidence>
<dbReference type="OrthoDB" id="1731724at2759"/>
<organism evidence="8">
    <name type="scientific">Enterobius vermicularis</name>
    <name type="common">Human pinworm</name>
    <dbReference type="NCBI Taxonomy" id="51028"/>
    <lineage>
        <taxon>Eukaryota</taxon>
        <taxon>Metazoa</taxon>
        <taxon>Ecdysozoa</taxon>
        <taxon>Nematoda</taxon>
        <taxon>Chromadorea</taxon>
        <taxon>Rhabditida</taxon>
        <taxon>Spirurina</taxon>
        <taxon>Oxyuridomorpha</taxon>
        <taxon>Oxyuroidea</taxon>
        <taxon>Oxyuridae</taxon>
        <taxon>Enterobius</taxon>
    </lineage>
</organism>
<dbReference type="Pfam" id="PF02809">
    <property type="entry name" value="UIM"/>
    <property type="match status" value="2"/>
</dbReference>
<dbReference type="GO" id="GO:0031593">
    <property type="term" value="F:polyubiquitin modification-dependent protein binding"/>
    <property type="evidence" value="ECO:0007669"/>
    <property type="project" value="TreeGrafter"/>
</dbReference>
<dbReference type="Pfam" id="PF13519">
    <property type="entry name" value="VWA_2"/>
    <property type="match status" value="1"/>
</dbReference>
<reference evidence="8" key="1">
    <citation type="submission" date="2017-02" db="UniProtKB">
        <authorList>
            <consortium name="WormBaseParasite"/>
        </authorList>
    </citation>
    <scope>IDENTIFICATION</scope>
</reference>
<evidence type="ECO:0000256" key="2">
    <source>
        <dbReference type="ARBA" id="ARBA00014934"/>
    </source>
</evidence>
<comment type="similarity">
    <text evidence="1">Belongs to the proteasome subunit S5A family.</text>
</comment>
<sequence length="400" mass="43269">MVQESTMIWQVFDNSDWMRNGDFCPSRLQCQQDAASLIARCKLRANPENAVGILSMADTVEVLSTLTQETNKINSKVYQIQPQGVSNFINGIKVAHLALKHRQNRNHKMRIVLFVGSPIDHLDTQELLKLAKKLKKEKVLADVVCFGEADAENSEVMRQFIEALNGRDGSGSNLVVVSPGSTLTEALATSPVCRGEDGTAAPVVPPGGGGFDFGMDSENDPDLALALRVSLEEQRQRQQQEAMAAGGGSVSEISGEPAPSSVAENLMEMDPGAMTEEQQLEWALRLSLQEGGGAESISVDTIPQSSTTEAATSAVQEEVKMETNSAETEENKTVSAFLGCLSALTLRSLSNFQTEDDQLGQLMNDPELLRQLVADLPGVDPDSREVQEAINRTSADKVIH</sequence>
<dbReference type="FunFam" id="3.40.50.410:FF:000005">
    <property type="entry name" value="26S proteasome non-ATPase regulatory subunit 4"/>
    <property type="match status" value="1"/>
</dbReference>
<dbReference type="PROSITE" id="PS50330">
    <property type="entry name" value="UIM"/>
    <property type="match status" value="2"/>
</dbReference>
<keyword evidence="3" id="KW-0647">Proteasome</keyword>
<name>A0A0N4V968_ENTVE</name>
<dbReference type="InterPro" id="IPR036465">
    <property type="entry name" value="vWFA_dom_sf"/>
</dbReference>
<dbReference type="GO" id="GO:0005829">
    <property type="term" value="C:cytosol"/>
    <property type="evidence" value="ECO:0007669"/>
    <property type="project" value="TreeGrafter"/>
</dbReference>
<dbReference type="SMART" id="SM00726">
    <property type="entry name" value="UIM"/>
    <property type="match status" value="2"/>
</dbReference>
<dbReference type="GO" id="GO:0008540">
    <property type="term" value="C:proteasome regulatory particle, base subcomplex"/>
    <property type="evidence" value="ECO:0007669"/>
    <property type="project" value="TreeGrafter"/>
</dbReference>
<evidence type="ECO:0000313" key="6">
    <source>
        <dbReference type="EMBL" id="VDD91739.1"/>
    </source>
</evidence>
<dbReference type="Gene3D" id="6.10.300.40">
    <property type="match status" value="1"/>
</dbReference>
<reference evidence="6 7" key="2">
    <citation type="submission" date="2018-10" db="EMBL/GenBank/DDBJ databases">
        <authorList>
            <consortium name="Pathogen Informatics"/>
        </authorList>
    </citation>
    <scope>NUCLEOTIDE SEQUENCE [LARGE SCALE GENOMIC DNA]</scope>
</reference>
<dbReference type="STRING" id="51028.A0A0N4V968"/>